<evidence type="ECO:0000256" key="1">
    <source>
        <dbReference type="SAM" id="Phobius"/>
    </source>
</evidence>
<evidence type="ECO:0000313" key="3">
    <source>
        <dbReference type="Proteomes" id="UP000053593"/>
    </source>
</evidence>
<keyword evidence="1" id="KW-0472">Membrane</keyword>
<reference evidence="2 3" key="1">
    <citation type="submission" date="2014-04" db="EMBL/GenBank/DDBJ databases">
        <title>Evolutionary Origins and Diversification of the Mycorrhizal Mutualists.</title>
        <authorList>
            <consortium name="DOE Joint Genome Institute"/>
            <consortium name="Mycorrhizal Genomics Consortium"/>
            <person name="Kohler A."/>
            <person name="Kuo A."/>
            <person name="Nagy L.G."/>
            <person name="Floudas D."/>
            <person name="Copeland A."/>
            <person name="Barry K.W."/>
            <person name="Cichocki N."/>
            <person name="Veneault-Fourrey C."/>
            <person name="LaButti K."/>
            <person name="Lindquist E.A."/>
            <person name="Lipzen A."/>
            <person name="Lundell T."/>
            <person name="Morin E."/>
            <person name="Murat C."/>
            <person name="Riley R."/>
            <person name="Ohm R."/>
            <person name="Sun H."/>
            <person name="Tunlid A."/>
            <person name="Henrissat B."/>
            <person name="Grigoriev I.V."/>
            <person name="Hibbett D.S."/>
            <person name="Martin F."/>
        </authorList>
    </citation>
    <scope>NUCLEOTIDE SEQUENCE [LARGE SCALE GENOMIC DNA]</scope>
    <source>
        <strain evidence="2 3">FD-317 M1</strain>
    </source>
</reference>
<keyword evidence="1" id="KW-1133">Transmembrane helix</keyword>
<dbReference type="AlphaFoldDB" id="A0A0D0CQQ8"/>
<dbReference type="HOGENOM" id="CLU_071641_1_0_1"/>
<keyword evidence="1" id="KW-0812">Transmembrane</keyword>
<feature type="transmembrane region" description="Helical" evidence="1">
    <location>
        <begin position="141"/>
        <end position="162"/>
    </location>
</feature>
<dbReference type="EMBL" id="KN834771">
    <property type="protein sequence ID" value="KIK61397.1"/>
    <property type="molecule type" value="Genomic_DNA"/>
</dbReference>
<feature type="transmembrane region" description="Helical" evidence="1">
    <location>
        <begin position="182"/>
        <end position="204"/>
    </location>
</feature>
<dbReference type="OrthoDB" id="3259206at2759"/>
<feature type="transmembrane region" description="Helical" evidence="1">
    <location>
        <begin position="255"/>
        <end position="284"/>
    </location>
</feature>
<evidence type="ECO:0000313" key="2">
    <source>
        <dbReference type="EMBL" id="KIK61397.1"/>
    </source>
</evidence>
<feature type="transmembrane region" description="Helical" evidence="1">
    <location>
        <begin position="116"/>
        <end position="134"/>
    </location>
</feature>
<proteinExistence type="predicted"/>
<sequence>MESAVQELLASYGQNLLLLGMQVIIFMTGYGIFLGMFVILYFAFSGGRKLNKKMAACLLGIFLSFTWTIFCVGGTPLDPLLDALQAIDGAGDIITEADSAINKGILWDNMSIWSETVNIILSDLIVVWRAWVLFRGKFWKGILAIFMTANIVINIADCIYDTIQDGNQAIAVTTGTNIMDAISIAVSLATNILATVMIVVKALVHFRFLQQASSASWRQSQPLNIMLLLIECGAVFCAFQILGVISFGLNTLPGGFGFVIFVTSAEYLFNLVSALYPVAVFILIHTNNSPVDQTFYSTHSIYYADPMGGSSTVVTNYVTVGQIDTQDDEY</sequence>
<accession>A0A0D0CQQ8</accession>
<name>A0A0D0CQQ8_9AGAR</name>
<keyword evidence="3" id="KW-1185">Reference proteome</keyword>
<feature type="transmembrane region" description="Helical" evidence="1">
    <location>
        <begin position="225"/>
        <end position="249"/>
    </location>
</feature>
<protein>
    <submittedName>
        <fullName evidence="2">Uncharacterized protein</fullName>
    </submittedName>
</protein>
<gene>
    <name evidence="2" type="ORF">GYMLUDRAFT_243575</name>
</gene>
<dbReference type="Proteomes" id="UP000053593">
    <property type="component" value="Unassembled WGS sequence"/>
</dbReference>
<feature type="transmembrane region" description="Helical" evidence="1">
    <location>
        <begin position="20"/>
        <end position="44"/>
    </location>
</feature>
<organism evidence="2 3">
    <name type="scientific">Collybiopsis luxurians FD-317 M1</name>
    <dbReference type="NCBI Taxonomy" id="944289"/>
    <lineage>
        <taxon>Eukaryota</taxon>
        <taxon>Fungi</taxon>
        <taxon>Dikarya</taxon>
        <taxon>Basidiomycota</taxon>
        <taxon>Agaricomycotina</taxon>
        <taxon>Agaricomycetes</taxon>
        <taxon>Agaricomycetidae</taxon>
        <taxon>Agaricales</taxon>
        <taxon>Marasmiineae</taxon>
        <taxon>Omphalotaceae</taxon>
        <taxon>Collybiopsis</taxon>
        <taxon>Collybiopsis luxurians</taxon>
    </lineage>
</organism>
<feature type="transmembrane region" description="Helical" evidence="1">
    <location>
        <begin position="56"/>
        <end position="75"/>
    </location>
</feature>